<dbReference type="EMBL" id="AWSV01000138">
    <property type="protein sequence ID" value="ERI83937.1"/>
    <property type="molecule type" value="Genomic_DNA"/>
</dbReference>
<evidence type="ECO:0000313" key="2">
    <source>
        <dbReference type="Proteomes" id="UP000016496"/>
    </source>
</evidence>
<dbReference type="Proteomes" id="UP000016496">
    <property type="component" value="Unassembled WGS sequence"/>
</dbReference>
<gene>
    <name evidence="1" type="ORF">HMPREF1981_02540</name>
</gene>
<protein>
    <submittedName>
        <fullName evidence="1">Uncharacterized protein</fullName>
    </submittedName>
</protein>
<organism evidence="1 2">
    <name type="scientific">Bacteroides pyogenes F0041</name>
    <dbReference type="NCBI Taxonomy" id="1321819"/>
    <lineage>
        <taxon>Bacteria</taxon>
        <taxon>Pseudomonadati</taxon>
        <taxon>Bacteroidota</taxon>
        <taxon>Bacteroidia</taxon>
        <taxon>Bacteroidales</taxon>
        <taxon>Bacteroidaceae</taxon>
        <taxon>Bacteroides</taxon>
    </lineage>
</organism>
<accession>U2DQQ0</accession>
<proteinExistence type="predicted"/>
<comment type="caution">
    <text evidence="1">The sequence shown here is derived from an EMBL/GenBank/DDBJ whole genome shotgun (WGS) entry which is preliminary data.</text>
</comment>
<name>U2DQQ0_9BACE</name>
<dbReference type="AlphaFoldDB" id="U2DQQ0"/>
<sequence length="57" mass="7255">MGLTHLFYLVSRCHIRDRKSRQTYSHERYYNNNPPYLFFFRRKELNKRDFFQRGFGF</sequence>
<evidence type="ECO:0000313" key="1">
    <source>
        <dbReference type="EMBL" id="ERI83937.1"/>
    </source>
</evidence>
<dbReference type="HOGENOM" id="CLU_2987157_0_0_10"/>
<reference evidence="1 2" key="1">
    <citation type="submission" date="2013-08" db="EMBL/GenBank/DDBJ databases">
        <authorList>
            <person name="Weinstock G."/>
            <person name="Sodergren E."/>
            <person name="Wylie T."/>
            <person name="Fulton L."/>
            <person name="Fulton R."/>
            <person name="Fronick C."/>
            <person name="O'Laughlin M."/>
            <person name="Godfrey J."/>
            <person name="Miner T."/>
            <person name="Herter B."/>
            <person name="Appelbaum E."/>
            <person name="Cordes M."/>
            <person name="Lek S."/>
            <person name="Wollam A."/>
            <person name="Pepin K.H."/>
            <person name="Palsikar V.B."/>
            <person name="Mitreva M."/>
            <person name="Wilson R.K."/>
        </authorList>
    </citation>
    <scope>NUCLEOTIDE SEQUENCE [LARGE SCALE GENOMIC DNA]</scope>
    <source>
        <strain evidence="1 2">F0041</strain>
    </source>
</reference>